<accession>A0A6H1ZNF4</accession>
<evidence type="ECO:0000313" key="1">
    <source>
        <dbReference type="EMBL" id="QJA48805.1"/>
    </source>
</evidence>
<organism evidence="1">
    <name type="scientific">viral metagenome</name>
    <dbReference type="NCBI Taxonomy" id="1070528"/>
    <lineage>
        <taxon>unclassified sequences</taxon>
        <taxon>metagenomes</taxon>
        <taxon>organismal metagenomes</taxon>
    </lineage>
</organism>
<sequence>MKALKITNTLWLGQIGNLIADFNKIIDIETIGYEQLFTYFSNTVQFGGNLFEFWVVFDDENKPAAFAHWLVRALPHRGVVYCDFIYSASKSPEIANLLMTEFEEFGKRSRCTIGEGDATDEVTFRLFSKISEKRGYDVKRTKRINFLMRKKAVEK</sequence>
<evidence type="ECO:0008006" key="3">
    <source>
        <dbReference type="Google" id="ProtNLM"/>
    </source>
</evidence>
<proteinExistence type="predicted"/>
<name>A0A6H1ZNF4_9ZZZZ</name>
<dbReference type="AlphaFoldDB" id="A0A6H1ZNF4"/>
<dbReference type="EMBL" id="MT144752">
    <property type="protein sequence ID" value="QJH98778.1"/>
    <property type="molecule type" value="Genomic_DNA"/>
</dbReference>
<protein>
    <recommendedName>
        <fullName evidence="3">Acetyltransferase</fullName>
    </recommendedName>
</protein>
<gene>
    <name evidence="1" type="ORF">TM448A01161_0020</name>
    <name evidence="2" type="ORF">TM448B01396_0005</name>
</gene>
<reference evidence="1" key="1">
    <citation type="submission" date="2020-03" db="EMBL/GenBank/DDBJ databases">
        <title>The deep terrestrial virosphere.</title>
        <authorList>
            <person name="Holmfeldt K."/>
            <person name="Nilsson E."/>
            <person name="Simone D."/>
            <person name="Lopez-Fernandez M."/>
            <person name="Wu X."/>
            <person name="de Brujin I."/>
            <person name="Lundin D."/>
            <person name="Andersson A."/>
            <person name="Bertilsson S."/>
            <person name="Dopson M."/>
        </authorList>
    </citation>
    <scope>NUCLEOTIDE SEQUENCE</scope>
    <source>
        <strain evidence="1">TM448A01161</strain>
        <strain evidence="2">TM448B01396</strain>
    </source>
</reference>
<dbReference type="EMBL" id="MT144103">
    <property type="protein sequence ID" value="QJA48805.1"/>
    <property type="molecule type" value="Genomic_DNA"/>
</dbReference>
<evidence type="ECO:0000313" key="2">
    <source>
        <dbReference type="EMBL" id="QJH98778.1"/>
    </source>
</evidence>